<dbReference type="InterPro" id="IPR004869">
    <property type="entry name" value="MMPL_dom"/>
</dbReference>
<feature type="transmembrane region" description="Helical" evidence="6">
    <location>
        <begin position="178"/>
        <end position="199"/>
    </location>
</feature>
<evidence type="ECO:0000259" key="7">
    <source>
        <dbReference type="PROSITE" id="PS50156"/>
    </source>
</evidence>
<sequence length="682" mass="73670">MTFRRLADFTIRHRRRVIGFWLALAACLAPFAAQLPQVLGDHGLETDGPYAEVRGLLSRELGVPEEPVIVLFRNAGGLPEDDFRTSIAGMLDRIGRIGGAFVAASPLERPEMRNGEYAFAAVDLLPGRAEDKRLALERIREQASIGGSGIEAALTGKPVVQQDVNRLSRTDMRAAETIGLPAAFALLAAALGGLLPAIVPIAAGGITVIVSMGILYGIGAYGGLSLSVFVHNVVPMAGMAVCIDFALLMAGRFREERRSSCAREALRKTTATSGRAVAVSAGCVVLALIGAFFIRMPLFHTVALGALVVLAVSLLVNLTFVPAMLYALRRRLPAPKAALRATRRDTFGQALSNAVMKRPLLAASLASVALIVCMSPLRSLEVGVPGPESLPQSRESRLAAETLAQHFNPGPASRVWIAVSPENRSGAGRIAYDLERDPQVILAEPLESRLGEEGHRWFSVWLRGEEASKEAISWVRDREREYKGLEVKIGGEPKYHQEVRDEVFGRLKFVLLFAVLSNLIVLAAAFRSLLIPVKAVAMNLASIAASYGLLAWLFQEGRFGLEATDIAIMVPVFIFGLTFGISMDYGVFLLSRMYESYLKTRDNERAIREGMAASRSLIAPAAAIMIAVTAPFALAGVSGVKQLGIGIAAAIFLDATVVRMVLVPAWMKGFGKWNWWMPFARN</sequence>
<keyword evidence="9" id="KW-1185">Reference proteome</keyword>
<feature type="domain" description="SSD" evidence="7">
    <location>
        <begin position="203"/>
        <end position="327"/>
    </location>
</feature>
<keyword evidence="5 6" id="KW-0472">Membrane</keyword>
<feature type="transmembrane region" description="Helical" evidence="6">
    <location>
        <begin position="206"/>
        <end position="230"/>
    </location>
</feature>
<feature type="transmembrane region" description="Helical" evidence="6">
    <location>
        <begin position="274"/>
        <end position="296"/>
    </location>
</feature>
<dbReference type="PANTHER" id="PTHR33406">
    <property type="entry name" value="MEMBRANE PROTEIN MJ1562-RELATED"/>
    <property type="match status" value="1"/>
</dbReference>
<gene>
    <name evidence="8" type="ORF">ACFO3S_06185</name>
</gene>
<feature type="transmembrane region" description="Helical" evidence="6">
    <location>
        <begin position="236"/>
        <end position="253"/>
    </location>
</feature>
<dbReference type="SUPFAM" id="SSF82866">
    <property type="entry name" value="Multidrug efflux transporter AcrB transmembrane domain"/>
    <property type="match status" value="2"/>
</dbReference>
<evidence type="ECO:0000256" key="6">
    <source>
        <dbReference type="SAM" id="Phobius"/>
    </source>
</evidence>
<keyword evidence="3 6" id="KW-0812">Transmembrane</keyword>
<feature type="transmembrane region" description="Helical" evidence="6">
    <location>
        <begin position="302"/>
        <end position="328"/>
    </location>
</feature>
<feature type="transmembrane region" description="Helical" evidence="6">
    <location>
        <begin position="509"/>
        <end position="529"/>
    </location>
</feature>
<dbReference type="PROSITE" id="PS50156">
    <property type="entry name" value="SSD"/>
    <property type="match status" value="1"/>
</dbReference>
<evidence type="ECO:0000256" key="5">
    <source>
        <dbReference type="ARBA" id="ARBA00023136"/>
    </source>
</evidence>
<protein>
    <submittedName>
        <fullName evidence="8">MMPL family transporter</fullName>
    </submittedName>
</protein>
<name>A0ABV9F9C2_9BACL</name>
<evidence type="ECO:0000313" key="9">
    <source>
        <dbReference type="Proteomes" id="UP001596028"/>
    </source>
</evidence>
<proteinExistence type="predicted"/>
<evidence type="ECO:0000313" key="8">
    <source>
        <dbReference type="EMBL" id="MFC4597823.1"/>
    </source>
</evidence>
<comment type="caution">
    <text evidence="8">The sequence shown here is derived from an EMBL/GenBank/DDBJ whole genome shotgun (WGS) entry which is preliminary data.</text>
</comment>
<feature type="transmembrane region" description="Helical" evidence="6">
    <location>
        <begin position="536"/>
        <end position="554"/>
    </location>
</feature>
<dbReference type="EMBL" id="JBHSEP010000003">
    <property type="protein sequence ID" value="MFC4597823.1"/>
    <property type="molecule type" value="Genomic_DNA"/>
</dbReference>
<comment type="subcellular location">
    <subcellularLocation>
        <location evidence="1">Cell membrane</location>
        <topology evidence="1">Multi-pass membrane protein</topology>
    </subcellularLocation>
</comment>
<evidence type="ECO:0000256" key="1">
    <source>
        <dbReference type="ARBA" id="ARBA00004651"/>
    </source>
</evidence>
<evidence type="ECO:0000256" key="4">
    <source>
        <dbReference type="ARBA" id="ARBA00022989"/>
    </source>
</evidence>
<dbReference type="PROSITE" id="PS51257">
    <property type="entry name" value="PROKAR_LIPOPROTEIN"/>
    <property type="match status" value="1"/>
</dbReference>
<dbReference type="Proteomes" id="UP001596028">
    <property type="component" value="Unassembled WGS sequence"/>
</dbReference>
<dbReference type="Gene3D" id="1.20.1640.10">
    <property type="entry name" value="Multidrug efflux transporter AcrB transmembrane domain"/>
    <property type="match status" value="2"/>
</dbReference>
<dbReference type="RefSeq" id="WP_378093430.1">
    <property type="nucleotide sequence ID" value="NZ_JBHSEP010000003.1"/>
</dbReference>
<evidence type="ECO:0000256" key="3">
    <source>
        <dbReference type="ARBA" id="ARBA00022692"/>
    </source>
</evidence>
<keyword evidence="2" id="KW-1003">Cell membrane</keyword>
<dbReference type="Pfam" id="PF03176">
    <property type="entry name" value="MMPL"/>
    <property type="match status" value="2"/>
</dbReference>
<evidence type="ECO:0000256" key="2">
    <source>
        <dbReference type="ARBA" id="ARBA00022475"/>
    </source>
</evidence>
<keyword evidence="4 6" id="KW-1133">Transmembrane helix</keyword>
<feature type="transmembrane region" description="Helical" evidence="6">
    <location>
        <begin position="612"/>
        <end position="637"/>
    </location>
</feature>
<organism evidence="8 9">
    <name type="scientific">Cohnella hongkongensis</name>
    <dbReference type="NCBI Taxonomy" id="178337"/>
    <lineage>
        <taxon>Bacteria</taxon>
        <taxon>Bacillati</taxon>
        <taxon>Bacillota</taxon>
        <taxon>Bacilli</taxon>
        <taxon>Bacillales</taxon>
        <taxon>Paenibacillaceae</taxon>
        <taxon>Cohnella</taxon>
    </lineage>
</organism>
<dbReference type="PANTHER" id="PTHR33406:SF13">
    <property type="entry name" value="MEMBRANE PROTEIN YDFJ"/>
    <property type="match status" value="1"/>
</dbReference>
<dbReference type="InterPro" id="IPR050545">
    <property type="entry name" value="Mycobact_MmpL"/>
</dbReference>
<reference evidence="9" key="1">
    <citation type="journal article" date="2019" name="Int. J. Syst. Evol. Microbiol.">
        <title>The Global Catalogue of Microorganisms (GCM) 10K type strain sequencing project: providing services to taxonomists for standard genome sequencing and annotation.</title>
        <authorList>
            <consortium name="The Broad Institute Genomics Platform"/>
            <consortium name="The Broad Institute Genome Sequencing Center for Infectious Disease"/>
            <person name="Wu L."/>
            <person name="Ma J."/>
        </authorList>
    </citation>
    <scope>NUCLEOTIDE SEQUENCE [LARGE SCALE GENOMIC DNA]</scope>
    <source>
        <strain evidence="9">CCUG 49571</strain>
    </source>
</reference>
<feature type="transmembrane region" description="Helical" evidence="6">
    <location>
        <begin position="566"/>
        <end position="591"/>
    </location>
</feature>
<dbReference type="InterPro" id="IPR000731">
    <property type="entry name" value="SSD"/>
</dbReference>
<feature type="transmembrane region" description="Helical" evidence="6">
    <location>
        <begin position="643"/>
        <end position="667"/>
    </location>
</feature>
<accession>A0ABV9F9C2</accession>